<reference evidence="4" key="1">
    <citation type="journal article" date="2019" name="Int. J. Syst. Evol. Microbiol.">
        <title>The Global Catalogue of Microorganisms (GCM) 10K type strain sequencing project: providing services to taxonomists for standard genome sequencing and annotation.</title>
        <authorList>
            <consortium name="The Broad Institute Genomics Platform"/>
            <consortium name="The Broad Institute Genome Sequencing Center for Infectious Disease"/>
            <person name="Wu L."/>
            <person name="Ma J."/>
        </authorList>
    </citation>
    <scope>NUCLEOTIDE SEQUENCE [LARGE SCALE GENOMIC DNA]</scope>
    <source>
        <strain evidence="4">KCTC 33576</strain>
    </source>
</reference>
<name>A0ABW5XID3_9MICO</name>
<comment type="caution">
    <text evidence="3">The sequence shown here is derived from an EMBL/GenBank/DDBJ whole genome shotgun (WGS) entry which is preliminary data.</text>
</comment>
<dbReference type="PANTHER" id="PTHR30024">
    <property type="entry name" value="ALIPHATIC SULFONATES-BINDING PROTEIN-RELATED"/>
    <property type="match status" value="1"/>
</dbReference>
<keyword evidence="1" id="KW-0732">Signal</keyword>
<keyword evidence="4" id="KW-1185">Reference proteome</keyword>
<feature type="signal peptide" evidence="1">
    <location>
        <begin position="1"/>
        <end position="30"/>
    </location>
</feature>
<dbReference type="Proteomes" id="UP001597391">
    <property type="component" value="Unassembled WGS sequence"/>
</dbReference>
<evidence type="ECO:0000256" key="1">
    <source>
        <dbReference type="SAM" id="SignalP"/>
    </source>
</evidence>
<proteinExistence type="predicted"/>
<accession>A0ABW5XID3</accession>
<dbReference type="PROSITE" id="PS51257">
    <property type="entry name" value="PROKAR_LIPOPROTEIN"/>
    <property type="match status" value="1"/>
</dbReference>
<evidence type="ECO:0000313" key="4">
    <source>
        <dbReference type="Proteomes" id="UP001597391"/>
    </source>
</evidence>
<feature type="chain" id="PRO_5045380114" evidence="1">
    <location>
        <begin position="31"/>
        <end position="359"/>
    </location>
</feature>
<dbReference type="InterPro" id="IPR015168">
    <property type="entry name" value="SsuA/THI5"/>
</dbReference>
<organism evidence="3 4">
    <name type="scientific">Populibacterium corticicola</name>
    <dbReference type="NCBI Taxonomy" id="1812826"/>
    <lineage>
        <taxon>Bacteria</taxon>
        <taxon>Bacillati</taxon>
        <taxon>Actinomycetota</taxon>
        <taxon>Actinomycetes</taxon>
        <taxon>Micrococcales</taxon>
        <taxon>Jonesiaceae</taxon>
        <taxon>Populibacterium</taxon>
    </lineage>
</organism>
<dbReference type="RefSeq" id="WP_377467818.1">
    <property type="nucleotide sequence ID" value="NZ_JBHUOP010000007.1"/>
</dbReference>
<feature type="domain" description="SsuA/THI5-like" evidence="2">
    <location>
        <begin position="79"/>
        <end position="270"/>
    </location>
</feature>
<dbReference type="Gene3D" id="3.40.190.10">
    <property type="entry name" value="Periplasmic binding protein-like II"/>
    <property type="match status" value="2"/>
</dbReference>
<evidence type="ECO:0000313" key="3">
    <source>
        <dbReference type="EMBL" id="MFD2841622.1"/>
    </source>
</evidence>
<dbReference type="Pfam" id="PF09084">
    <property type="entry name" value="NMT1"/>
    <property type="match status" value="1"/>
</dbReference>
<gene>
    <name evidence="3" type="ORF">ACFSYH_13735</name>
</gene>
<protein>
    <submittedName>
        <fullName evidence="3">ABC transporter substrate-binding protein</fullName>
    </submittedName>
</protein>
<dbReference type="EMBL" id="JBHUOP010000007">
    <property type="protein sequence ID" value="MFD2841622.1"/>
    <property type="molecule type" value="Genomic_DNA"/>
</dbReference>
<evidence type="ECO:0000259" key="2">
    <source>
        <dbReference type="Pfam" id="PF09084"/>
    </source>
</evidence>
<sequence length="359" mass="38828">MPLFRTQKPVTQLFAAATAAILAFSVSACAGSSAAAEKNADGNAVIKYQGSSGSVTPPELAAHLGYLPNIELEWLGNVNGGPESIQATAIGETDFGSAFNGAIVKLRDSGSKVTSVISYYGSDELTNVGVYVLEDSLVKTAKDFIGRSIGVNTLGAQYEFQITEWLAQEGLTEEEIAQVELKVIPPANSEQVLRQGQVDGVILSTIALEVARERGGIRELFNDLDVFGPASNGSLVFRDDYIKENPEVVEEFVTGVARAIRWTQLEDPEEVKKAYTEILSTRDRGEDTNLVQYYRSLGISTPGGVITESEYSTWIEQLKRGNGLKNTDLKAQDVYTNEFNPYANGTYESDADADGKPID</sequence>
<dbReference type="SUPFAM" id="SSF53850">
    <property type="entry name" value="Periplasmic binding protein-like II"/>
    <property type="match status" value="1"/>
</dbReference>